<dbReference type="PRINTS" id="PR00326">
    <property type="entry name" value="GTP1OBG"/>
</dbReference>
<evidence type="ECO:0000313" key="8">
    <source>
        <dbReference type="Proteomes" id="UP001309876"/>
    </source>
</evidence>
<dbReference type="Pfam" id="PF01018">
    <property type="entry name" value="GTP1_OBG"/>
    <property type="match status" value="2"/>
</dbReference>
<proteinExistence type="inferred from homology"/>
<feature type="compositionally biased region" description="Polar residues" evidence="4">
    <location>
        <begin position="455"/>
        <end position="473"/>
    </location>
</feature>
<dbReference type="InterPro" id="IPR027417">
    <property type="entry name" value="P-loop_NTPase"/>
</dbReference>
<dbReference type="InterPro" id="IPR036726">
    <property type="entry name" value="GTP1_OBG_dom_sf"/>
</dbReference>
<protein>
    <submittedName>
        <fullName evidence="7">GTPase of the mitochondrial inner membrane that associates with the large ribosomal subunit</fullName>
        <ecNumber evidence="7">1.14.11.27</ecNumber>
    </submittedName>
</protein>
<evidence type="ECO:0000256" key="4">
    <source>
        <dbReference type="SAM" id="MobiDB-lite"/>
    </source>
</evidence>
<dbReference type="GO" id="GO:0140680">
    <property type="term" value="F:histone H3K36me/H3K36me2 demethylase activity"/>
    <property type="evidence" value="ECO:0007669"/>
    <property type="project" value="UniProtKB-EC"/>
</dbReference>
<dbReference type="Proteomes" id="UP001309876">
    <property type="component" value="Unassembled WGS sequence"/>
</dbReference>
<dbReference type="Pfam" id="PF01926">
    <property type="entry name" value="MMR_HSR1"/>
    <property type="match status" value="1"/>
</dbReference>
<dbReference type="EC" id="1.14.11.27" evidence="7"/>
<evidence type="ECO:0000256" key="3">
    <source>
        <dbReference type="ARBA" id="ARBA00023134"/>
    </source>
</evidence>
<dbReference type="Gene3D" id="3.40.50.300">
    <property type="entry name" value="P-loop containing nucleotide triphosphate hydrolases"/>
    <property type="match status" value="1"/>
</dbReference>
<dbReference type="PANTHER" id="PTHR11702">
    <property type="entry name" value="DEVELOPMENTALLY REGULATED GTP-BINDING PROTEIN-RELATED"/>
    <property type="match status" value="1"/>
</dbReference>
<dbReference type="GO" id="GO:0042254">
    <property type="term" value="P:ribosome biogenesis"/>
    <property type="evidence" value="ECO:0007669"/>
    <property type="project" value="UniProtKB-UniRule"/>
</dbReference>
<gene>
    <name evidence="7" type="primary">MTG2</name>
    <name evidence="7" type="ORF">LTR05_005563</name>
</gene>
<dbReference type="GO" id="GO:0005739">
    <property type="term" value="C:mitochondrion"/>
    <property type="evidence" value="ECO:0007669"/>
    <property type="project" value="TreeGrafter"/>
</dbReference>
<comment type="similarity">
    <text evidence="1">Belongs to the TRAFAC class OBG-HflX-like GTPase superfamily. OBG GTPase family.</text>
</comment>
<evidence type="ECO:0000313" key="7">
    <source>
        <dbReference type="EMBL" id="KAK5084486.1"/>
    </source>
</evidence>
<accession>A0AAN7SXY7</accession>
<dbReference type="SUPFAM" id="SSF52540">
    <property type="entry name" value="P-loop containing nucleoside triphosphate hydrolases"/>
    <property type="match status" value="1"/>
</dbReference>
<feature type="domain" description="OBG-type G" evidence="5">
    <location>
        <begin position="324"/>
        <end position="580"/>
    </location>
</feature>
<comment type="caution">
    <text evidence="7">The sequence shown here is derived from an EMBL/GenBank/DDBJ whole genome shotgun (WGS) entry which is preliminary data.</text>
</comment>
<dbReference type="AlphaFoldDB" id="A0AAN7SXY7"/>
<name>A0AAN7SXY7_9EURO</name>
<dbReference type="Gene3D" id="2.70.210.12">
    <property type="entry name" value="GTP1/OBG domain"/>
    <property type="match status" value="1"/>
</dbReference>
<feature type="domain" description="Obg" evidence="6">
    <location>
        <begin position="93"/>
        <end position="323"/>
    </location>
</feature>
<dbReference type="EMBL" id="JAVRRJ010000005">
    <property type="protein sequence ID" value="KAK5084486.1"/>
    <property type="molecule type" value="Genomic_DNA"/>
</dbReference>
<evidence type="ECO:0000259" key="6">
    <source>
        <dbReference type="PROSITE" id="PS51883"/>
    </source>
</evidence>
<feature type="region of interest" description="Disordered" evidence="4">
    <location>
        <begin position="59"/>
        <end position="86"/>
    </location>
</feature>
<dbReference type="PROSITE" id="PS51883">
    <property type="entry name" value="OBG"/>
    <property type="match status" value="1"/>
</dbReference>
<dbReference type="InterPro" id="IPR006169">
    <property type="entry name" value="GTP1_OBG_dom"/>
</dbReference>
<evidence type="ECO:0000256" key="1">
    <source>
        <dbReference type="ARBA" id="ARBA00007699"/>
    </source>
</evidence>
<organism evidence="7 8">
    <name type="scientific">Lithohypha guttulata</name>
    <dbReference type="NCBI Taxonomy" id="1690604"/>
    <lineage>
        <taxon>Eukaryota</taxon>
        <taxon>Fungi</taxon>
        <taxon>Dikarya</taxon>
        <taxon>Ascomycota</taxon>
        <taxon>Pezizomycotina</taxon>
        <taxon>Eurotiomycetes</taxon>
        <taxon>Chaetothyriomycetidae</taxon>
        <taxon>Chaetothyriales</taxon>
        <taxon>Trichomeriaceae</taxon>
        <taxon>Lithohypha</taxon>
    </lineage>
</organism>
<keyword evidence="3" id="KW-0342">GTP-binding</keyword>
<feature type="region of interest" description="Disordered" evidence="4">
    <location>
        <begin position="455"/>
        <end position="479"/>
    </location>
</feature>
<dbReference type="GO" id="GO:0003924">
    <property type="term" value="F:GTPase activity"/>
    <property type="evidence" value="ECO:0007669"/>
    <property type="project" value="InterPro"/>
</dbReference>
<dbReference type="GO" id="GO:0005525">
    <property type="term" value="F:GTP binding"/>
    <property type="evidence" value="ECO:0007669"/>
    <property type="project" value="UniProtKB-KW"/>
</dbReference>
<reference evidence="7 8" key="1">
    <citation type="submission" date="2023-08" db="EMBL/GenBank/DDBJ databases">
        <title>Black Yeasts Isolated from many extreme environments.</title>
        <authorList>
            <person name="Coleine C."/>
            <person name="Stajich J.E."/>
            <person name="Selbmann L."/>
        </authorList>
    </citation>
    <scope>NUCLEOTIDE SEQUENCE [LARGE SCALE GENOMIC DNA]</scope>
    <source>
        <strain evidence="7 8">CCFEE 5910</strain>
    </source>
</reference>
<dbReference type="SUPFAM" id="SSF82051">
    <property type="entry name" value="Obg GTP-binding protein N-terminal domain"/>
    <property type="match status" value="1"/>
</dbReference>
<feature type="compositionally biased region" description="Basic and acidic residues" evidence="4">
    <location>
        <begin position="74"/>
        <end position="86"/>
    </location>
</feature>
<evidence type="ECO:0000259" key="5">
    <source>
        <dbReference type="PROSITE" id="PS51710"/>
    </source>
</evidence>
<dbReference type="InterPro" id="IPR031167">
    <property type="entry name" value="G_OBG"/>
</dbReference>
<keyword evidence="7" id="KW-0560">Oxidoreductase</keyword>
<dbReference type="PROSITE" id="PS51710">
    <property type="entry name" value="G_OBG"/>
    <property type="match status" value="1"/>
</dbReference>
<dbReference type="InterPro" id="IPR006073">
    <property type="entry name" value="GTP-bd"/>
</dbReference>
<evidence type="ECO:0000256" key="2">
    <source>
        <dbReference type="ARBA" id="ARBA00022741"/>
    </source>
</evidence>
<dbReference type="PANTHER" id="PTHR11702:SF31">
    <property type="entry name" value="MITOCHONDRIAL RIBOSOME-ASSOCIATED GTPASE 2"/>
    <property type="match status" value="1"/>
</dbReference>
<keyword evidence="2" id="KW-0547">Nucleotide-binding</keyword>
<dbReference type="CDD" id="cd01898">
    <property type="entry name" value="Obg"/>
    <property type="match status" value="1"/>
</dbReference>
<sequence>MASTTSSTLMPFLYPCLFDGVVTSTVSRRVSRQLSTCLERRTFTSTTCRSSPSLAEQNAQRRFTAYEPVAPEVPRSEARQRRLDPTPDDYARNIFVDKCSLSVHAGSGGNGCVSFHRDAVISDGPPNGGDGGSGGNVWIQAVADQTGLHKLARRGIIKAGRGISGQGKSQGGRKGEDICIQVPVGTVIREVGRSDPVADEERRLQEIQALDPAVAEKAKIKTGPRSNPWILYPGAIGYEEKELVNNLPKPPKPRRSHLSALQKEGPIELDLDKPMEQPILLAAGAMGGFGNPHFATKELPKPKYATKGELGIRLKFELELKLLADVGLVGLPNAGKSTLLRAVSNSRTRIGDWAFTTLEPTIGTVILDNNQGRPLVKSGIEGQGPRTHFTVADIPGLVEDAHLDKGLGLGFLRHVERARTLAFVVDLSEGDPVQTLQSLWREVAEYENMRNQEINEQSQSKLEGWSTFGSSETSADEDLADDDEPQILLFPEPTKHLEPIKISPISAKPWFVVATKADKESSQDAFQKLQAYVAGVEAGAVPHPSGQQNAWKARIAAIPVSAIHGQGTDRIASWTAGLLDSMQGAGTSQAVAESGYRGSRRALG</sequence>
<keyword evidence="8" id="KW-1185">Reference proteome</keyword>
<dbReference type="InterPro" id="IPR045086">
    <property type="entry name" value="OBG_GTPase"/>
</dbReference>
<dbReference type="FunFam" id="2.70.210.12:FF:000001">
    <property type="entry name" value="GTPase Obg"/>
    <property type="match status" value="1"/>
</dbReference>